<dbReference type="SUPFAM" id="SSF69279">
    <property type="entry name" value="Phage tail proteins"/>
    <property type="match status" value="1"/>
</dbReference>
<dbReference type="AlphaFoldDB" id="A0A2D0KZ82"/>
<dbReference type="EMBL" id="NJCX01000044">
    <property type="protein sequence ID" value="PHM68517.1"/>
    <property type="molecule type" value="Genomic_DNA"/>
</dbReference>
<organism evidence="1 2">
    <name type="scientific">Xenorhabdus kozodoii</name>
    <dbReference type="NCBI Taxonomy" id="351676"/>
    <lineage>
        <taxon>Bacteria</taxon>
        <taxon>Pseudomonadati</taxon>
        <taxon>Pseudomonadota</taxon>
        <taxon>Gammaproteobacteria</taxon>
        <taxon>Enterobacterales</taxon>
        <taxon>Morganellaceae</taxon>
        <taxon>Xenorhabdus</taxon>
    </lineage>
</organism>
<dbReference type="RefSeq" id="WP_339373910.1">
    <property type="nucleotide sequence ID" value="NZ_CAWNOR010000080.1"/>
</dbReference>
<reference evidence="1 2" key="1">
    <citation type="journal article" date="2017" name="Nat. Microbiol.">
        <title>Natural product diversity associated with the nematode symbionts Photorhabdus and Xenorhabdus.</title>
        <authorList>
            <person name="Tobias N.J."/>
            <person name="Wolff H."/>
            <person name="Djahanschiri B."/>
            <person name="Grundmann F."/>
            <person name="Kronenwerth M."/>
            <person name="Shi Y.M."/>
            <person name="Simonyi S."/>
            <person name="Grun P."/>
            <person name="Shapiro-Ilan D."/>
            <person name="Pidot S.J."/>
            <person name="Stinear T.P."/>
            <person name="Ebersberger I."/>
            <person name="Bode H.B."/>
        </authorList>
    </citation>
    <scope>NUCLEOTIDE SEQUENCE [LARGE SCALE GENOMIC DNA]</scope>
    <source>
        <strain evidence="1 2">DSM 17907</strain>
    </source>
</reference>
<dbReference type="Gene3D" id="2.30.110.50">
    <property type="match status" value="1"/>
</dbReference>
<comment type="caution">
    <text evidence="1">The sequence shown here is derived from an EMBL/GenBank/DDBJ whole genome shotgun (WGS) entry which is preliminary data.</text>
</comment>
<protein>
    <submittedName>
        <fullName evidence="1">Rhs element Vgr protein</fullName>
    </submittedName>
</protein>
<evidence type="ECO:0000313" key="1">
    <source>
        <dbReference type="EMBL" id="PHM68517.1"/>
    </source>
</evidence>
<sequence>MDGLVFTCQIGRLPPATFQVVNFTLREHLSQLFHLSLTVVSATHNLPLREQLNREASLTVKRNGVVERTVNAIVAGQHRAIPMEIGRCTPLPCARQCGG</sequence>
<evidence type="ECO:0000313" key="2">
    <source>
        <dbReference type="Proteomes" id="UP000221101"/>
    </source>
</evidence>
<gene>
    <name evidence="1" type="ORF">Xkoz_03675</name>
</gene>
<accession>A0A2D0KZ82</accession>
<proteinExistence type="predicted"/>
<keyword evidence="2" id="KW-1185">Reference proteome</keyword>
<name>A0A2D0KZ82_9GAMM</name>
<dbReference type="Proteomes" id="UP000221101">
    <property type="component" value="Unassembled WGS sequence"/>
</dbReference>